<comment type="caution">
    <text evidence="7">The sequence shown here is derived from an EMBL/GenBank/DDBJ whole genome shotgun (WGS) entry which is preliminary data.</text>
</comment>
<feature type="transmembrane region" description="Helical" evidence="6">
    <location>
        <begin position="12"/>
        <end position="27"/>
    </location>
</feature>
<sequence>MVKRTLVQNRPWLLASIAAAVAYFVLSDARIPGIGIIALKGAGVACLSVYAWLRHSSADARLLAVVMALSALGDIGMEFYTAIGGGIFLVSHLFAMALYLRNRRQNMVASQKLFAVALAFLTPFVAWQLVSSTADAAAVTVYALALGAMAGLAWTSSFPRYRVGLGAVLFVISDLLIFAQMDILAQSPIPAWLIWPTYYAGQFLIATGVIQTLRNELQPE</sequence>
<dbReference type="AlphaFoldDB" id="A0A6L7GET4"/>
<dbReference type="Pfam" id="PF07947">
    <property type="entry name" value="YhhN"/>
    <property type="match status" value="1"/>
</dbReference>
<reference evidence="7 8" key="1">
    <citation type="submission" date="2019-12" db="EMBL/GenBank/DDBJ databases">
        <title>Genomic-based taxomic classification of the family Erythrobacteraceae.</title>
        <authorList>
            <person name="Xu L."/>
        </authorList>
    </citation>
    <scope>NUCLEOTIDE SEQUENCE [LARGE SCALE GENOMIC DNA]</scope>
    <source>
        <strain evidence="7 8">KCTC 52259</strain>
    </source>
</reference>
<name>A0A6L7GET4_9SPHN</name>
<comment type="similarity">
    <text evidence="2">Belongs to the TMEM86 family.</text>
</comment>
<dbReference type="PANTHER" id="PTHR31885">
    <property type="entry name" value="GH04784P"/>
    <property type="match status" value="1"/>
</dbReference>
<evidence type="ECO:0000313" key="8">
    <source>
        <dbReference type="Proteomes" id="UP000473531"/>
    </source>
</evidence>
<proteinExistence type="inferred from homology"/>
<feature type="transmembrane region" description="Helical" evidence="6">
    <location>
        <begin position="113"/>
        <end position="130"/>
    </location>
</feature>
<organism evidence="7 8">
    <name type="scientific">Allopontixanthobacter confluentis</name>
    <dbReference type="NCBI Taxonomy" id="1849021"/>
    <lineage>
        <taxon>Bacteria</taxon>
        <taxon>Pseudomonadati</taxon>
        <taxon>Pseudomonadota</taxon>
        <taxon>Alphaproteobacteria</taxon>
        <taxon>Sphingomonadales</taxon>
        <taxon>Erythrobacteraceae</taxon>
        <taxon>Allopontixanthobacter</taxon>
    </lineage>
</organism>
<evidence type="ECO:0000256" key="2">
    <source>
        <dbReference type="ARBA" id="ARBA00007375"/>
    </source>
</evidence>
<dbReference type="Proteomes" id="UP000473531">
    <property type="component" value="Unassembled WGS sequence"/>
</dbReference>
<keyword evidence="4 6" id="KW-1133">Transmembrane helix</keyword>
<evidence type="ECO:0000256" key="4">
    <source>
        <dbReference type="ARBA" id="ARBA00022989"/>
    </source>
</evidence>
<feature type="transmembrane region" description="Helical" evidence="6">
    <location>
        <begin position="33"/>
        <end position="53"/>
    </location>
</feature>
<feature type="transmembrane region" description="Helical" evidence="6">
    <location>
        <begin position="136"/>
        <end position="154"/>
    </location>
</feature>
<keyword evidence="8" id="KW-1185">Reference proteome</keyword>
<evidence type="ECO:0000256" key="3">
    <source>
        <dbReference type="ARBA" id="ARBA00022692"/>
    </source>
</evidence>
<dbReference type="InterPro" id="IPR012506">
    <property type="entry name" value="TMEM86B-like"/>
</dbReference>
<evidence type="ECO:0000256" key="5">
    <source>
        <dbReference type="ARBA" id="ARBA00023136"/>
    </source>
</evidence>
<feature type="transmembrane region" description="Helical" evidence="6">
    <location>
        <begin position="161"/>
        <end position="181"/>
    </location>
</feature>
<evidence type="ECO:0000313" key="7">
    <source>
        <dbReference type="EMBL" id="MXP14130.1"/>
    </source>
</evidence>
<evidence type="ECO:0000256" key="6">
    <source>
        <dbReference type="SAM" id="Phobius"/>
    </source>
</evidence>
<accession>A0A6L7GET4</accession>
<feature type="transmembrane region" description="Helical" evidence="6">
    <location>
        <begin position="193"/>
        <end position="213"/>
    </location>
</feature>
<evidence type="ECO:0000256" key="1">
    <source>
        <dbReference type="ARBA" id="ARBA00004141"/>
    </source>
</evidence>
<dbReference type="EMBL" id="WTYU01000001">
    <property type="protein sequence ID" value="MXP14130.1"/>
    <property type="molecule type" value="Genomic_DNA"/>
</dbReference>
<feature type="transmembrane region" description="Helical" evidence="6">
    <location>
        <begin position="83"/>
        <end position="101"/>
    </location>
</feature>
<dbReference type="PANTHER" id="PTHR31885:SF6">
    <property type="entry name" value="GH04784P"/>
    <property type="match status" value="1"/>
</dbReference>
<keyword evidence="5 6" id="KW-0472">Membrane</keyword>
<dbReference type="OrthoDB" id="7390032at2"/>
<feature type="transmembrane region" description="Helical" evidence="6">
    <location>
        <begin position="60"/>
        <end position="77"/>
    </location>
</feature>
<dbReference type="GO" id="GO:0016787">
    <property type="term" value="F:hydrolase activity"/>
    <property type="evidence" value="ECO:0007669"/>
    <property type="project" value="TreeGrafter"/>
</dbReference>
<keyword evidence="3 6" id="KW-0812">Transmembrane</keyword>
<dbReference type="GO" id="GO:0016020">
    <property type="term" value="C:membrane"/>
    <property type="evidence" value="ECO:0007669"/>
    <property type="project" value="UniProtKB-SubCell"/>
</dbReference>
<protein>
    <submittedName>
        <fullName evidence="7">Lysoplasmalogenase</fullName>
    </submittedName>
</protein>
<gene>
    <name evidence="7" type="ORF">GRI44_05130</name>
</gene>
<comment type="subcellular location">
    <subcellularLocation>
        <location evidence="1">Membrane</location>
        <topology evidence="1">Multi-pass membrane protein</topology>
    </subcellularLocation>
</comment>